<evidence type="ECO:0000256" key="3">
    <source>
        <dbReference type="ARBA" id="ARBA00022729"/>
    </source>
</evidence>
<dbReference type="PROSITE" id="PS51318">
    <property type="entry name" value="TAT"/>
    <property type="match status" value="1"/>
</dbReference>
<dbReference type="KEGG" id="pcat:Pcatena_02080"/>
<dbReference type="Proteomes" id="UP000273154">
    <property type="component" value="Chromosome"/>
</dbReference>
<dbReference type="SMART" id="SM00062">
    <property type="entry name" value="PBPb"/>
    <property type="match status" value="1"/>
</dbReference>
<name>A0A3G9JVY5_9ACTN</name>
<evidence type="ECO:0000256" key="1">
    <source>
        <dbReference type="ARBA" id="ARBA00004418"/>
    </source>
</evidence>
<dbReference type="PANTHER" id="PTHR30024:SF47">
    <property type="entry name" value="TAURINE-BINDING PERIPLASMIC PROTEIN"/>
    <property type="match status" value="1"/>
</dbReference>
<dbReference type="RefSeq" id="WP_126420860.1">
    <property type="nucleotide sequence ID" value="NZ_AP019367.1"/>
</dbReference>
<dbReference type="GO" id="GO:0042597">
    <property type="term" value="C:periplasmic space"/>
    <property type="evidence" value="ECO:0007669"/>
    <property type="project" value="UniProtKB-SubCell"/>
</dbReference>
<dbReference type="SUPFAM" id="SSF53850">
    <property type="entry name" value="Periplasmic binding protein-like II"/>
    <property type="match status" value="1"/>
</dbReference>
<dbReference type="PANTHER" id="PTHR30024">
    <property type="entry name" value="ALIPHATIC SULFONATES-BINDING PROTEIN-RELATED"/>
    <property type="match status" value="1"/>
</dbReference>
<comment type="similarity">
    <text evidence="2">Belongs to the bacterial solute-binding protein SsuA/TauA family.</text>
</comment>
<gene>
    <name evidence="5" type="ORF">Pcatena_02080</name>
</gene>
<dbReference type="EMBL" id="AP019367">
    <property type="protein sequence ID" value="BBH49621.1"/>
    <property type="molecule type" value="Genomic_DNA"/>
</dbReference>
<dbReference type="Gene3D" id="3.40.190.10">
    <property type="entry name" value="Periplasmic binding protein-like II"/>
    <property type="match status" value="2"/>
</dbReference>
<keyword evidence="3" id="KW-0732">Signal</keyword>
<protein>
    <submittedName>
        <fullName evidence="5">Ethanolamine utilization protein EutG</fullName>
    </submittedName>
</protein>
<dbReference type="GeneID" id="88848357"/>
<dbReference type="OrthoDB" id="7374754at2"/>
<keyword evidence="6" id="KW-1185">Reference proteome</keyword>
<proteinExistence type="inferred from homology"/>
<dbReference type="PROSITE" id="PS51257">
    <property type="entry name" value="PROKAR_LIPOPROTEIN"/>
    <property type="match status" value="1"/>
</dbReference>
<feature type="domain" description="Solute-binding protein family 3/N-terminal" evidence="4">
    <location>
        <begin position="57"/>
        <end position="291"/>
    </location>
</feature>
<dbReference type="InterPro" id="IPR006311">
    <property type="entry name" value="TAT_signal"/>
</dbReference>
<organism evidence="5 6">
    <name type="scientific">Parolsenella catena</name>
    <dbReference type="NCBI Taxonomy" id="2003188"/>
    <lineage>
        <taxon>Bacteria</taxon>
        <taxon>Bacillati</taxon>
        <taxon>Actinomycetota</taxon>
        <taxon>Coriobacteriia</taxon>
        <taxon>Coriobacteriales</taxon>
        <taxon>Atopobiaceae</taxon>
        <taxon>Parolsenella</taxon>
    </lineage>
</organism>
<dbReference type="Pfam" id="PF09084">
    <property type="entry name" value="NMT1"/>
    <property type="match status" value="1"/>
</dbReference>
<reference evidence="6" key="1">
    <citation type="submission" date="2018-11" db="EMBL/GenBank/DDBJ databases">
        <title>Comparative genomics of Parolsenella catena and Libanicoccus massiliensis: Reclassification of Libanicoccus massiliensis as Parolsenella massiliensis comb. nov.</title>
        <authorList>
            <person name="Sakamoto M."/>
            <person name="Ikeyama N."/>
            <person name="Murakami T."/>
            <person name="Mori H."/>
            <person name="Yuki M."/>
            <person name="Ohkuma M."/>
        </authorList>
    </citation>
    <scope>NUCLEOTIDE SEQUENCE [LARGE SCALE GENOMIC DNA]</scope>
    <source>
        <strain evidence="6">JCM 31932</strain>
    </source>
</reference>
<evidence type="ECO:0000313" key="5">
    <source>
        <dbReference type="EMBL" id="BBH49621.1"/>
    </source>
</evidence>
<evidence type="ECO:0000259" key="4">
    <source>
        <dbReference type="SMART" id="SM00062"/>
    </source>
</evidence>
<dbReference type="AlphaFoldDB" id="A0A3G9JVY5"/>
<evidence type="ECO:0000256" key="2">
    <source>
        <dbReference type="ARBA" id="ARBA00010742"/>
    </source>
</evidence>
<comment type="subcellular location">
    <subcellularLocation>
        <location evidence="1">Periplasm</location>
    </subcellularLocation>
</comment>
<evidence type="ECO:0000313" key="6">
    <source>
        <dbReference type="Proteomes" id="UP000273154"/>
    </source>
</evidence>
<dbReference type="InterPro" id="IPR001638">
    <property type="entry name" value="Solute-binding_3/MltF_N"/>
</dbReference>
<sequence length="359" mass="37773">MKKLDTAQMSRRSFLKICGFGAAAAGLGLVGCGGSGSTAATTEAASSAATASYDPVTLRVAFMPNLGSAATLYAAIDQGYFDEVGITVEPSQFDAGPAEIAAMQSGDIDLAQIGHGAHALCIEGQAKIFAFDQLSKADSVVANKSHGIEKAADLKDKTIAFASGTSSEVILNYVLKDAGLTTDDVTLVEMKVDGMTTALISGQIDAAATWSPNTVTLEQQLGDDYLVLGNNTDYSDKVAFPGSFVCLPEYADKNAEILERFAAALDKGKVYRAANIDACAKLLADKLGLPEDTLLQSTDEGDWQGSVDAIGHTDTIMGYYKAQQQVFIDNGRIEAEVPVTDYVLEDVITAGDKLYETIK</sequence>
<dbReference type="InterPro" id="IPR015168">
    <property type="entry name" value="SsuA/THI5"/>
</dbReference>
<accession>A0A3G9JVY5</accession>